<keyword evidence="2" id="KW-0009">Actin-binding</keyword>
<evidence type="ECO:0000259" key="3">
    <source>
        <dbReference type="PROSITE" id="PS50021"/>
    </source>
</evidence>
<dbReference type="PANTHER" id="PTHR11915">
    <property type="entry name" value="SPECTRIN/FILAMIN RELATED CYTOSKELETAL PROTEIN"/>
    <property type="match status" value="1"/>
</dbReference>
<keyword evidence="1" id="KW-0677">Repeat</keyword>
<dbReference type="Pfam" id="PF00307">
    <property type="entry name" value="CH"/>
    <property type="match status" value="2"/>
</dbReference>
<feature type="domain" description="Calponin-homology (CH)" evidence="3">
    <location>
        <begin position="146"/>
        <end position="259"/>
    </location>
</feature>
<dbReference type="InterPro" id="IPR036872">
    <property type="entry name" value="CH_dom_sf"/>
</dbReference>
<dbReference type="SUPFAM" id="SSF46966">
    <property type="entry name" value="Spectrin repeat"/>
    <property type="match status" value="1"/>
</dbReference>
<protein>
    <recommendedName>
        <fullName evidence="6">Calmodulin</fullName>
    </recommendedName>
</protein>
<sequence>MEDSPIARRKSVMNKGGHEVMDLGWQEMQVKTFTKWVNSHLQKRDMEIENLQEDFKDGVKLINLLEVISDQKLGPYMKVCKHEMHKIQNVSLAVNFVKNFYNEVGIRAPLGMEDVHEGNLKIILGMVWVLILRFSIQTITEGGSGSAGKEGLLLWCQKVTKNYAEVKIENFHTSWKSGFGFAALIHYHRPDLLDYAGLVKDAEANPTSASVRVMNAAFKVAEESLAIPSLLDAEDIEASTKPDEKSVMAYVAGFWKVFASLQQEATFVKRIAGALQRHVENVKTIANYEQQAGEWRKWADEKIEFFKSQKEAVVQLEAVESFMNPFNEYQVFRISQKPSKSSKRGEFKAMLSSLEEKQKSEGRPIYSPPADLNTEALAAKWEELIANEGPFEEAMMGRLKEVAAEAFEHFDKDDSKTFDAEELEACFQAFGFNVDDKEATAMVRNNDGGKGSISYETFFKVLLQYMSDNDTEMEVEQAFSGIAKGKSHITLKQLRDIVRECDLDDALALAEFSSSAVDSEGASGEGEERAFDISKLTKAIFSS</sequence>
<evidence type="ECO:0000256" key="2">
    <source>
        <dbReference type="ARBA" id="ARBA00023203"/>
    </source>
</evidence>
<dbReference type="FunFam" id="1.10.418.10:FF:000001">
    <property type="entry name" value="Actinin alpha 1"/>
    <property type="match status" value="1"/>
</dbReference>
<evidence type="ECO:0000313" key="5">
    <source>
        <dbReference type="EMBL" id="CAE0253116.1"/>
    </source>
</evidence>
<feature type="domain" description="EF-hand" evidence="4">
    <location>
        <begin position="398"/>
        <end position="433"/>
    </location>
</feature>
<dbReference type="InterPro" id="IPR001589">
    <property type="entry name" value="Actinin_actin-bd_CS"/>
</dbReference>
<evidence type="ECO:0000256" key="1">
    <source>
        <dbReference type="ARBA" id="ARBA00022737"/>
    </source>
</evidence>
<dbReference type="InterPro" id="IPR001715">
    <property type="entry name" value="CH_dom"/>
</dbReference>
<dbReference type="GO" id="GO:0003779">
    <property type="term" value="F:actin binding"/>
    <property type="evidence" value="ECO:0007669"/>
    <property type="project" value="UniProtKB-KW"/>
</dbReference>
<dbReference type="PROSITE" id="PS50021">
    <property type="entry name" value="CH"/>
    <property type="match status" value="2"/>
</dbReference>
<dbReference type="Gene3D" id="1.10.418.10">
    <property type="entry name" value="Calponin-like domain"/>
    <property type="match status" value="2"/>
</dbReference>
<organism evidence="5">
    <name type="scientific">Palpitomonas bilix</name>
    <dbReference type="NCBI Taxonomy" id="652834"/>
    <lineage>
        <taxon>Eukaryota</taxon>
        <taxon>Eukaryota incertae sedis</taxon>
    </lineage>
</organism>
<dbReference type="InterPro" id="IPR002048">
    <property type="entry name" value="EF_hand_dom"/>
</dbReference>
<dbReference type="CDD" id="cd00051">
    <property type="entry name" value="EFh"/>
    <property type="match status" value="1"/>
</dbReference>
<dbReference type="GO" id="GO:0005509">
    <property type="term" value="F:calcium ion binding"/>
    <property type="evidence" value="ECO:0007669"/>
    <property type="project" value="InterPro"/>
</dbReference>
<accession>A0A7S3DCI5</accession>
<evidence type="ECO:0000259" key="4">
    <source>
        <dbReference type="PROSITE" id="PS50222"/>
    </source>
</evidence>
<dbReference type="SUPFAM" id="SSF47473">
    <property type="entry name" value="EF-hand"/>
    <property type="match status" value="1"/>
</dbReference>
<dbReference type="InterPro" id="IPR011992">
    <property type="entry name" value="EF-hand-dom_pair"/>
</dbReference>
<proteinExistence type="predicted"/>
<dbReference type="Gene3D" id="1.20.58.60">
    <property type="match status" value="1"/>
</dbReference>
<dbReference type="PROSITE" id="PS00019">
    <property type="entry name" value="ACTININ_1"/>
    <property type="match status" value="1"/>
</dbReference>
<dbReference type="SMART" id="SM00033">
    <property type="entry name" value="CH"/>
    <property type="match status" value="2"/>
</dbReference>
<dbReference type="Gene3D" id="1.10.238.10">
    <property type="entry name" value="EF-hand"/>
    <property type="match status" value="1"/>
</dbReference>
<evidence type="ECO:0008006" key="6">
    <source>
        <dbReference type="Google" id="ProtNLM"/>
    </source>
</evidence>
<feature type="domain" description="Calponin-homology (CH)" evidence="3">
    <location>
        <begin position="27"/>
        <end position="135"/>
    </location>
</feature>
<dbReference type="SUPFAM" id="SSF47576">
    <property type="entry name" value="Calponin-homology domain, CH-domain"/>
    <property type="match status" value="1"/>
</dbReference>
<gene>
    <name evidence="5" type="ORF">PBIL07802_LOCUS15350</name>
</gene>
<reference evidence="5" key="1">
    <citation type="submission" date="2021-01" db="EMBL/GenBank/DDBJ databases">
        <authorList>
            <person name="Corre E."/>
            <person name="Pelletier E."/>
            <person name="Niang G."/>
            <person name="Scheremetjew M."/>
            <person name="Finn R."/>
            <person name="Kale V."/>
            <person name="Holt S."/>
            <person name="Cochrane G."/>
            <person name="Meng A."/>
            <person name="Brown T."/>
            <person name="Cohen L."/>
        </authorList>
    </citation>
    <scope>NUCLEOTIDE SEQUENCE</scope>
    <source>
        <strain evidence="5">NIES-2562</strain>
    </source>
</reference>
<dbReference type="PROSITE" id="PS50222">
    <property type="entry name" value="EF_HAND_2"/>
    <property type="match status" value="1"/>
</dbReference>
<dbReference type="EMBL" id="HBIB01023392">
    <property type="protein sequence ID" value="CAE0253116.1"/>
    <property type="molecule type" value="Transcribed_RNA"/>
</dbReference>
<dbReference type="AlphaFoldDB" id="A0A7S3DCI5"/>
<name>A0A7S3DCI5_9EUKA</name>